<feature type="domain" description="Inward rectifier potassium channel C-terminal" evidence="14">
    <location>
        <begin position="427"/>
        <end position="512"/>
    </location>
</feature>
<dbReference type="PANTHER" id="PTHR11767:SF102">
    <property type="entry name" value="INWARDLY RECTIFYING POTASSIUM CHANNEL 1, ISOFORM F"/>
    <property type="match status" value="1"/>
</dbReference>
<evidence type="ECO:0000256" key="8">
    <source>
        <dbReference type="ARBA" id="ARBA00023065"/>
    </source>
</evidence>
<dbReference type="SUPFAM" id="SSF81324">
    <property type="entry name" value="Voltage-gated potassium channels"/>
    <property type="match status" value="1"/>
</dbReference>
<evidence type="ECO:0000256" key="1">
    <source>
        <dbReference type="ARBA" id="ARBA00004141"/>
    </source>
</evidence>
<dbReference type="InterPro" id="IPR041647">
    <property type="entry name" value="IRK_C"/>
</dbReference>
<keyword evidence="4 11" id="KW-0812">Transmembrane</keyword>
<organism evidence="15 16">
    <name type="scientific">Brachionus calyciflorus</name>
    <dbReference type="NCBI Taxonomy" id="104777"/>
    <lineage>
        <taxon>Eukaryota</taxon>
        <taxon>Metazoa</taxon>
        <taxon>Spiralia</taxon>
        <taxon>Gnathifera</taxon>
        <taxon>Rotifera</taxon>
        <taxon>Eurotatoria</taxon>
        <taxon>Monogononta</taxon>
        <taxon>Pseudotrocha</taxon>
        <taxon>Ploima</taxon>
        <taxon>Brachionidae</taxon>
        <taxon>Brachionus</taxon>
    </lineage>
</organism>
<evidence type="ECO:0000256" key="7">
    <source>
        <dbReference type="ARBA" id="ARBA00022989"/>
    </source>
</evidence>
<evidence type="ECO:0000313" key="15">
    <source>
        <dbReference type="EMBL" id="CAF0868273.1"/>
    </source>
</evidence>
<evidence type="ECO:0000256" key="10">
    <source>
        <dbReference type="ARBA" id="ARBA00023303"/>
    </source>
</evidence>
<dbReference type="GO" id="GO:0034702">
    <property type="term" value="C:monoatomic ion channel complex"/>
    <property type="evidence" value="ECO:0007669"/>
    <property type="project" value="UniProtKB-KW"/>
</dbReference>
<dbReference type="Gene3D" id="2.60.40.1400">
    <property type="entry name" value="G protein-activated inward rectifier potassium channel 1"/>
    <property type="match status" value="1"/>
</dbReference>
<name>A0A813X5W8_9BILA</name>
<evidence type="ECO:0000313" key="16">
    <source>
        <dbReference type="Proteomes" id="UP000663879"/>
    </source>
</evidence>
<evidence type="ECO:0000256" key="2">
    <source>
        <dbReference type="ARBA" id="ARBA00022448"/>
    </source>
</evidence>
<dbReference type="EMBL" id="CAJNOC010001478">
    <property type="protein sequence ID" value="CAF0868273.1"/>
    <property type="molecule type" value="Genomic_DNA"/>
</dbReference>
<dbReference type="InterPro" id="IPR013518">
    <property type="entry name" value="K_chnl_inward-rec_Kir_cyto"/>
</dbReference>
<accession>A0A813X5W8</accession>
<feature type="transmembrane region" description="Helical" evidence="12">
    <location>
        <begin position="281"/>
        <end position="306"/>
    </location>
</feature>
<dbReference type="Pfam" id="PF01007">
    <property type="entry name" value="IRK"/>
    <property type="match status" value="2"/>
</dbReference>
<feature type="domain" description="Potassium channel inwardly rectifying transmembrane" evidence="13">
    <location>
        <begin position="237"/>
        <end position="311"/>
    </location>
</feature>
<reference evidence="15" key="1">
    <citation type="submission" date="2021-02" db="EMBL/GenBank/DDBJ databases">
        <authorList>
            <person name="Nowell W R."/>
        </authorList>
    </citation>
    <scope>NUCLEOTIDE SEQUENCE</scope>
    <source>
        <strain evidence="15">Ploen Becks lab</strain>
    </source>
</reference>
<evidence type="ECO:0000259" key="13">
    <source>
        <dbReference type="Pfam" id="PF01007"/>
    </source>
</evidence>
<dbReference type="PANTHER" id="PTHR11767">
    <property type="entry name" value="INWARD RECTIFIER POTASSIUM CHANNEL"/>
    <property type="match status" value="1"/>
</dbReference>
<keyword evidence="10 11" id="KW-0407">Ion channel</keyword>
<evidence type="ECO:0000256" key="9">
    <source>
        <dbReference type="ARBA" id="ARBA00023136"/>
    </source>
</evidence>
<keyword evidence="9 12" id="KW-0472">Membrane</keyword>
<comment type="similarity">
    <text evidence="11">Belongs to the inward rectifier-type potassium channel (TC 1.A.2.1) family.</text>
</comment>
<evidence type="ECO:0000256" key="5">
    <source>
        <dbReference type="ARBA" id="ARBA00022882"/>
    </source>
</evidence>
<dbReference type="GO" id="GO:0034765">
    <property type="term" value="P:regulation of monoatomic ion transmembrane transport"/>
    <property type="evidence" value="ECO:0007669"/>
    <property type="project" value="TreeGrafter"/>
</dbReference>
<evidence type="ECO:0000256" key="6">
    <source>
        <dbReference type="ARBA" id="ARBA00022958"/>
    </source>
</evidence>
<dbReference type="Gene3D" id="1.10.287.70">
    <property type="match status" value="2"/>
</dbReference>
<evidence type="ECO:0000259" key="14">
    <source>
        <dbReference type="Pfam" id="PF17655"/>
    </source>
</evidence>
<evidence type="ECO:0000256" key="12">
    <source>
        <dbReference type="SAM" id="Phobius"/>
    </source>
</evidence>
<dbReference type="GO" id="GO:0005886">
    <property type="term" value="C:plasma membrane"/>
    <property type="evidence" value="ECO:0007669"/>
    <property type="project" value="TreeGrafter"/>
</dbReference>
<proteinExistence type="inferred from homology"/>
<dbReference type="GO" id="GO:1990573">
    <property type="term" value="P:potassium ion import across plasma membrane"/>
    <property type="evidence" value="ECO:0007669"/>
    <property type="project" value="TreeGrafter"/>
</dbReference>
<evidence type="ECO:0000256" key="4">
    <source>
        <dbReference type="ARBA" id="ARBA00022692"/>
    </source>
</evidence>
<dbReference type="InterPro" id="IPR014756">
    <property type="entry name" value="Ig_E-set"/>
</dbReference>
<sequence>MLLDNLFVFKRFNKKQQQLDQHDTTKNKSNSKILNYVNSQNIFEANNLLDQNDSTARFKSRFIMNDQTNEFFDNTILRRRITETYYQSLEHNKRPRLVKKCGELNIHMDNVPKHKRRLLSDFFNTILDMKWRWHLVIFVLTFIISWFIFATIWYMIAFVHGDLNVKIQSDETIQSTNLSNLNSSLIKTDKKNPSLNYLQHAIFLIDTSIKSFSKNDQKAPLVNQTLADFVRMQAQNEQKTKTTKTPCVHGIHDFTSALLYSVETQHTIGYGLRYITEECKFAIIFLMLQSCFGIFVQGLVAGVVFAKISRPSKRKRTIIFSHNAVVSERDGKLCFMFKIGNIRTSQLSDAKLKVSMIKSRQTKEGEFIPFQSYEMKVGWGDMPEENIFFPWPKTVEHIIDENSPFYSICQSYFNGNKISENVTLTKTPVFELEECSTSIRPEDYEIVVILEGNIETTGASCHIRTSYLPQEILFGYRFVPVYPKFTDFEYLFDYSKFDQIEPVNVDLLSLNRAYYNNNEIRVYDARKENKNYQITLQNTLYNSENKLNNEKKPTSIMSILNTFKAHSIGNNDGQQENTMSTMVEENDLIRQDVNLGNRNGRFTVVPVSETKTNKVKQVAFEKIKIKHNRANSLPPIHSNSNIEKL</sequence>
<feature type="domain" description="Inward rectifier potassium channel C-terminal" evidence="14">
    <location>
        <begin position="318"/>
        <end position="423"/>
    </location>
</feature>
<keyword evidence="8 11" id="KW-0406">Ion transport</keyword>
<gene>
    <name evidence="15" type="ORF">OXX778_LOCUS9798</name>
</gene>
<keyword evidence="16" id="KW-1185">Reference proteome</keyword>
<dbReference type="OrthoDB" id="273257at2759"/>
<dbReference type="InterPro" id="IPR016449">
    <property type="entry name" value="K_chnl_inward-rec_Kir"/>
</dbReference>
<dbReference type="InterPro" id="IPR040445">
    <property type="entry name" value="Kir_TM"/>
</dbReference>
<keyword evidence="2 11" id="KW-0813">Transport</keyword>
<feature type="transmembrane region" description="Helical" evidence="12">
    <location>
        <begin position="135"/>
        <end position="156"/>
    </location>
</feature>
<comment type="subcellular location">
    <subcellularLocation>
        <location evidence="1 11">Membrane</location>
        <topology evidence="1 11">Multi-pass membrane protein</topology>
    </subcellularLocation>
</comment>
<keyword evidence="6 11" id="KW-0630">Potassium</keyword>
<keyword evidence="3 11" id="KW-0633">Potassium transport</keyword>
<evidence type="ECO:0000256" key="3">
    <source>
        <dbReference type="ARBA" id="ARBA00022538"/>
    </source>
</evidence>
<feature type="domain" description="Potassium channel inwardly rectifying transmembrane" evidence="13">
    <location>
        <begin position="98"/>
        <end position="186"/>
    </location>
</feature>
<dbReference type="GO" id="GO:0005242">
    <property type="term" value="F:inward rectifier potassium channel activity"/>
    <property type="evidence" value="ECO:0007669"/>
    <property type="project" value="InterPro"/>
</dbReference>
<dbReference type="AlphaFoldDB" id="A0A813X5W8"/>
<dbReference type="SUPFAM" id="SSF81296">
    <property type="entry name" value="E set domains"/>
    <property type="match status" value="1"/>
</dbReference>
<keyword evidence="5 11" id="KW-0851">Voltage-gated channel</keyword>
<protein>
    <submittedName>
        <fullName evidence="15">Uncharacterized protein</fullName>
    </submittedName>
</protein>
<dbReference type="Pfam" id="PF17655">
    <property type="entry name" value="IRK_C"/>
    <property type="match status" value="2"/>
</dbReference>
<evidence type="ECO:0000256" key="11">
    <source>
        <dbReference type="RuleBase" id="RU003822"/>
    </source>
</evidence>
<dbReference type="Proteomes" id="UP000663879">
    <property type="component" value="Unassembled WGS sequence"/>
</dbReference>
<keyword evidence="7 12" id="KW-1133">Transmembrane helix</keyword>
<comment type="caution">
    <text evidence="15">The sequence shown here is derived from an EMBL/GenBank/DDBJ whole genome shotgun (WGS) entry which is preliminary data.</text>
</comment>